<keyword evidence="3" id="KW-1185">Reference proteome</keyword>
<dbReference type="Proteomes" id="UP000660729">
    <property type="component" value="Unassembled WGS sequence"/>
</dbReference>
<feature type="region of interest" description="Disordered" evidence="1">
    <location>
        <begin position="1"/>
        <end position="21"/>
    </location>
</feature>
<evidence type="ECO:0000313" key="3">
    <source>
        <dbReference type="Proteomes" id="UP000660729"/>
    </source>
</evidence>
<dbReference type="OrthoDB" id="3647426at2759"/>
<evidence type="ECO:0000256" key="1">
    <source>
        <dbReference type="SAM" id="MobiDB-lite"/>
    </source>
</evidence>
<dbReference type="AlphaFoldDB" id="A0A8H6VJT5"/>
<dbReference type="EMBL" id="JABCIY010000043">
    <property type="protein sequence ID" value="KAF7195073.1"/>
    <property type="molecule type" value="Genomic_DNA"/>
</dbReference>
<proteinExistence type="predicted"/>
<organism evidence="2 3">
    <name type="scientific">Pseudocercospora fuligena</name>
    <dbReference type="NCBI Taxonomy" id="685502"/>
    <lineage>
        <taxon>Eukaryota</taxon>
        <taxon>Fungi</taxon>
        <taxon>Dikarya</taxon>
        <taxon>Ascomycota</taxon>
        <taxon>Pezizomycotina</taxon>
        <taxon>Dothideomycetes</taxon>
        <taxon>Dothideomycetidae</taxon>
        <taxon>Mycosphaerellales</taxon>
        <taxon>Mycosphaerellaceae</taxon>
        <taxon>Pseudocercospora</taxon>
    </lineage>
</organism>
<sequence>MLGAPETEPTPSTMTVTESTPVTFEQLSRSSYRVPYDTHDRYPSFRHGRDEIDQLEKSILALAYEVYINTFDPNADRETLLSTFSVRGFQIAGQGHRTHFHRIVLATREPGHMVVCGAPHAELEGAHRLLYDAVFAWRDHIKRFRGSLEWLELSYEGIFEWDGEFAMGTHALMLGEQPEDGTLWMPRDGHRMGFRSAMEFDEYMCALQRREREANGRGRRGVRRRVERREPVRMTSSDDSVMEGWRRVLQET</sequence>
<protein>
    <submittedName>
        <fullName evidence="2">Uncharacterized protein</fullName>
    </submittedName>
</protein>
<reference evidence="2" key="1">
    <citation type="submission" date="2020-04" db="EMBL/GenBank/DDBJ databases">
        <title>Draft genome resource of the tomato pathogen Pseudocercospora fuligena.</title>
        <authorList>
            <person name="Zaccaron A."/>
        </authorList>
    </citation>
    <scope>NUCLEOTIDE SEQUENCE</scope>
    <source>
        <strain evidence="2">PF001</strain>
    </source>
</reference>
<feature type="compositionally biased region" description="Polar residues" evidence="1">
    <location>
        <begin position="9"/>
        <end position="21"/>
    </location>
</feature>
<name>A0A8H6VJT5_9PEZI</name>
<gene>
    <name evidence="2" type="ORF">HII31_03541</name>
</gene>
<accession>A0A8H6VJT5</accession>
<evidence type="ECO:0000313" key="2">
    <source>
        <dbReference type="EMBL" id="KAF7195073.1"/>
    </source>
</evidence>
<comment type="caution">
    <text evidence="2">The sequence shown here is derived from an EMBL/GenBank/DDBJ whole genome shotgun (WGS) entry which is preliminary data.</text>
</comment>